<dbReference type="InterPro" id="IPR013783">
    <property type="entry name" value="Ig-like_fold"/>
</dbReference>
<comment type="caution">
    <text evidence="7">The sequence shown here is derived from an EMBL/GenBank/DDBJ whole genome shotgun (WGS) entry which is preliminary data.</text>
</comment>
<evidence type="ECO:0000256" key="4">
    <source>
        <dbReference type="SAM" id="SignalP"/>
    </source>
</evidence>
<dbReference type="InterPro" id="IPR006103">
    <property type="entry name" value="Glyco_hydro_2_cat"/>
</dbReference>
<evidence type="ECO:0000256" key="1">
    <source>
        <dbReference type="ARBA" id="ARBA00007401"/>
    </source>
</evidence>
<dbReference type="InterPro" id="IPR051913">
    <property type="entry name" value="GH2_Domain-Containing"/>
</dbReference>
<comment type="similarity">
    <text evidence="1">Belongs to the glycosyl hydrolase 2 family.</text>
</comment>
<dbReference type="GO" id="GO:0016787">
    <property type="term" value="F:hydrolase activity"/>
    <property type="evidence" value="ECO:0007669"/>
    <property type="project" value="UniProtKB-KW"/>
</dbReference>
<evidence type="ECO:0000256" key="3">
    <source>
        <dbReference type="ARBA" id="ARBA00023295"/>
    </source>
</evidence>
<keyword evidence="8" id="KW-1185">Reference proteome</keyword>
<reference evidence="8" key="1">
    <citation type="journal article" date="2019" name="Int. J. Syst. Evol. Microbiol.">
        <title>The Global Catalogue of Microorganisms (GCM) 10K type strain sequencing project: providing services to taxonomists for standard genome sequencing and annotation.</title>
        <authorList>
            <consortium name="The Broad Institute Genomics Platform"/>
            <consortium name="The Broad Institute Genome Sequencing Center for Infectious Disease"/>
            <person name="Wu L."/>
            <person name="Ma J."/>
        </authorList>
    </citation>
    <scope>NUCLEOTIDE SEQUENCE [LARGE SCALE GENOMIC DNA]</scope>
    <source>
        <strain evidence="8">KCTC 22814</strain>
    </source>
</reference>
<evidence type="ECO:0000313" key="7">
    <source>
        <dbReference type="EMBL" id="MFD2965823.1"/>
    </source>
</evidence>
<dbReference type="Gene3D" id="2.60.120.260">
    <property type="entry name" value="Galactose-binding domain-like"/>
    <property type="match status" value="1"/>
</dbReference>
<dbReference type="Pfam" id="PF02836">
    <property type="entry name" value="Glyco_hydro_2_C"/>
    <property type="match status" value="1"/>
</dbReference>
<dbReference type="Gene3D" id="2.60.40.10">
    <property type="entry name" value="Immunoglobulins"/>
    <property type="match status" value="1"/>
</dbReference>
<evidence type="ECO:0000313" key="8">
    <source>
        <dbReference type="Proteomes" id="UP001597525"/>
    </source>
</evidence>
<dbReference type="SUPFAM" id="SSF49785">
    <property type="entry name" value="Galactose-binding domain-like"/>
    <property type="match status" value="1"/>
</dbReference>
<keyword evidence="2 7" id="KW-0378">Hydrolase</keyword>
<keyword evidence="3" id="KW-0326">Glycosidase</keyword>
<dbReference type="Proteomes" id="UP001597525">
    <property type="component" value="Unassembled WGS sequence"/>
</dbReference>
<dbReference type="PRINTS" id="PR00132">
    <property type="entry name" value="GLHYDRLASE2"/>
</dbReference>
<protein>
    <submittedName>
        <fullName evidence="7">Glycoside hydrolase family 2 protein</fullName>
    </submittedName>
</protein>
<organism evidence="7 8">
    <name type="scientific">Sphingobacterium bambusae</name>
    <dbReference type="NCBI Taxonomy" id="662858"/>
    <lineage>
        <taxon>Bacteria</taxon>
        <taxon>Pseudomonadati</taxon>
        <taxon>Bacteroidota</taxon>
        <taxon>Sphingobacteriia</taxon>
        <taxon>Sphingobacteriales</taxon>
        <taxon>Sphingobacteriaceae</taxon>
        <taxon>Sphingobacterium</taxon>
    </lineage>
</organism>
<dbReference type="RefSeq" id="WP_320184703.1">
    <property type="nucleotide sequence ID" value="NZ_CP138332.1"/>
</dbReference>
<name>A0ABW6BBB0_9SPHI</name>
<dbReference type="InterPro" id="IPR006101">
    <property type="entry name" value="Glyco_hydro_2"/>
</dbReference>
<dbReference type="SUPFAM" id="SSF49303">
    <property type="entry name" value="beta-Galactosidase/glucuronidase domain"/>
    <property type="match status" value="1"/>
</dbReference>
<dbReference type="InterPro" id="IPR008979">
    <property type="entry name" value="Galactose-bd-like_sf"/>
</dbReference>
<accession>A0ABW6BBB0</accession>
<feature type="chain" id="PRO_5047384507" evidence="4">
    <location>
        <begin position="24"/>
        <end position="594"/>
    </location>
</feature>
<dbReference type="EMBL" id="JBHUPB010000001">
    <property type="protein sequence ID" value="MFD2965823.1"/>
    <property type="molecule type" value="Genomic_DNA"/>
</dbReference>
<dbReference type="InterPro" id="IPR017853">
    <property type="entry name" value="GH"/>
</dbReference>
<dbReference type="PANTHER" id="PTHR42732">
    <property type="entry name" value="BETA-GALACTOSIDASE"/>
    <property type="match status" value="1"/>
</dbReference>
<keyword evidence="4" id="KW-0732">Signal</keyword>
<feature type="domain" description="Glycoside hydrolase family 2 catalytic" evidence="5">
    <location>
        <begin position="293"/>
        <end position="592"/>
    </location>
</feature>
<dbReference type="SUPFAM" id="SSF51445">
    <property type="entry name" value="(Trans)glycosidases"/>
    <property type="match status" value="1"/>
</dbReference>
<dbReference type="Pfam" id="PF02837">
    <property type="entry name" value="Glyco_hydro_2_N"/>
    <property type="match status" value="1"/>
</dbReference>
<dbReference type="InterPro" id="IPR036156">
    <property type="entry name" value="Beta-gal/glucu_dom_sf"/>
</dbReference>
<gene>
    <name evidence="7" type="ORF">ACFS7Y_00360</name>
</gene>
<feature type="domain" description="Glycosyl hydrolases family 2 sugar binding" evidence="6">
    <location>
        <begin position="72"/>
        <end position="196"/>
    </location>
</feature>
<dbReference type="PANTHER" id="PTHR42732:SF1">
    <property type="entry name" value="BETA-MANNOSIDASE"/>
    <property type="match status" value="1"/>
</dbReference>
<feature type="signal peptide" evidence="4">
    <location>
        <begin position="1"/>
        <end position="23"/>
    </location>
</feature>
<dbReference type="InterPro" id="IPR006104">
    <property type="entry name" value="Glyco_hydro_2_N"/>
</dbReference>
<proteinExistence type="inferred from homology"/>
<evidence type="ECO:0000259" key="5">
    <source>
        <dbReference type="Pfam" id="PF02836"/>
    </source>
</evidence>
<evidence type="ECO:0000256" key="2">
    <source>
        <dbReference type="ARBA" id="ARBA00022801"/>
    </source>
</evidence>
<evidence type="ECO:0000259" key="6">
    <source>
        <dbReference type="Pfam" id="PF02837"/>
    </source>
</evidence>
<sequence>MKIKHYLSKTWSLLILLPFYLSAQTMTNVHGRKVQVLNGRWNAIIDQYAQGRKNEIYLNKKPEGKTEFYEYAFKHGLRLNVPADWNSQAPELKYYEGTVWYAREFDSQRQAGKRHFLYFGAVNYRCRIYLNGEQLGEHEGGFTPFQFEVTDKLLEKDNFLAVEVDNSRSPHAIPAMAFDWWNYGGITRDVFLIETPELFIEDYFIRLDKHLPDHIDAEIKLSQPVAGARINLRIPELRINQTLRTDAQGKAQLTFKVEKLQRWSPAAPKRYEVVVAHAGEEISEEMAFRNLWVKGEDIFLNGEPIFLKATSFHEEIPQRQGRAFSEADAVMLLSEAKALGCNMIRLAHYPQNEHTVRLAEKMGFLLWQEIPIWQGINFDNTKTKEKAQGMIREMVGRDKNRGAIAFWGVANETQPSPSRNSFLLDLIAQCKSIDSTRLIIAAFDLVKFDRQRQLFVMDDPFVKELDVVAVNKYLGWYHPWPVSPDRSLWEVARGQPLIISEFGGEALYGQTGKADMISSWSEDYQARLYADNLEMFKHIPNLRGTAPWILFDFRSPFRFHPSNQEGWNRKGLVSDQGHRKKAWYLMKSYYESIP</sequence>
<dbReference type="Gene3D" id="3.20.20.80">
    <property type="entry name" value="Glycosidases"/>
    <property type="match status" value="1"/>
</dbReference>